<keyword evidence="2" id="KW-0812">Transmembrane</keyword>
<protein>
    <submittedName>
        <fullName evidence="3">Uncharacterized protein</fullName>
    </submittedName>
</protein>
<reference evidence="3" key="1">
    <citation type="journal article" date="2021" name="Nat. Commun.">
        <title>Genetic determinants of endophytism in the Arabidopsis root mycobiome.</title>
        <authorList>
            <person name="Mesny F."/>
            <person name="Miyauchi S."/>
            <person name="Thiergart T."/>
            <person name="Pickel B."/>
            <person name="Atanasova L."/>
            <person name="Karlsson M."/>
            <person name="Huettel B."/>
            <person name="Barry K.W."/>
            <person name="Haridas S."/>
            <person name="Chen C."/>
            <person name="Bauer D."/>
            <person name="Andreopoulos W."/>
            <person name="Pangilinan J."/>
            <person name="LaButti K."/>
            <person name="Riley R."/>
            <person name="Lipzen A."/>
            <person name="Clum A."/>
            <person name="Drula E."/>
            <person name="Henrissat B."/>
            <person name="Kohler A."/>
            <person name="Grigoriev I.V."/>
            <person name="Martin F.M."/>
            <person name="Hacquard S."/>
        </authorList>
    </citation>
    <scope>NUCLEOTIDE SEQUENCE</scope>
    <source>
        <strain evidence="3">MPI-SDFR-AT-0120</strain>
    </source>
</reference>
<name>A0A8K0R4B0_9PLEO</name>
<keyword evidence="2" id="KW-1133">Transmembrane helix</keyword>
<keyword evidence="4" id="KW-1185">Reference proteome</keyword>
<feature type="region of interest" description="Disordered" evidence="1">
    <location>
        <begin position="151"/>
        <end position="179"/>
    </location>
</feature>
<dbReference type="OrthoDB" id="3801234at2759"/>
<dbReference type="Proteomes" id="UP000813461">
    <property type="component" value="Unassembled WGS sequence"/>
</dbReference>
<proteinExistence type="predicted"/>
<feature type="transmembrane region" description="Helical" evidence="2">
    <location>
        <begin position="41"/>
        <end position="62"/>
    </location>
</feature>
<comment type="caution">
    <text evidence="3">The sequence shown here is derived from an EMBL/GenBank/DDBJ whole genome shotgun (WGS) entry which is preliminary data.</text>
</comment>
<dbReference type="AlphaFoldDB" id="A0A8K0R4B0"/>
<organism evidence="3 4">
    <name type="scientific">Paraphoma chrysanthemicola</name>
    <dbReference type="NCBI Taxonomy" id="798071"/>
    <lineage>
        <taxon>Eukaryota</taxon>
        <taxon>Fungi</taxon>
        <taxon>Dikarya</taxon>
        <taxon>Ascomycota</taxon>
        <taxon>Pezizomycotina</taxon>
        <taxon>Dothideomycetes</taxon>
        <taxon>Pleosporomycetidae</taxon>
        <taxon>Pleosporales</taxon>
        <taxon>Pleosporineae</taxon>
        <taxon>Phaeosphaeriaceae</taxon>
        <taxon>Paraphoma</taxon>
    </lineage>
</organism>
<evidence type="ECO:0000313" key="3">
    <source>
        <dbReference type="EMBL" id="KAH7084114.1"/>
    </source>
</evidence>
<evidence type="ECO:0000256" key="2">
    <source>
        <dbReference type="SAM" id="Phobius"/>
    </source>
</evidence>
<accession>A0A8K0R4B0</accession>
<gene>
    <name evidence="3" type="ORF">FB567DRAFT_550146</name>
</gene>
<keyword evidence="2" id="KW-0472">Membrane</keyword>
<sequence length="179" mass="19295">MSCTAPQLSQPISVARLSTNPTSSPSSLPNDMYPRGVPKNIVIILVVIIPTVFILALIMGIIHCIRKRNKRQLAAQRQDDIEKSLRHSRRPVLTLDTDLPNANELQRSASAGAARLFAQVGEGDGGVHALPTLSKFQSAPSGMYRQQGLLERSPIEGGRSATRMPLGSHPPGVGGRYRG</sequence>
<dbReference type="EMBL" id="JAGMVJ010000012">
    <property type="protein sequence ID" value="KAH7084114.1"/>
    <property type="molecule type" value="Genomic_DNA"/>
</dbReference>
<evidence type="ECO:0000256" key="1">
    <source>
        <dbReference type="SAM" id="MobiDB-lite"/>
    </source>
</evidence>
<evidence type="ECO:0000313" key="4">
    <source>
        <dbReference type="Proteomes" id="UP000813461"/>
    </source>
</evidence>